<dbReference type="Pfam" id="PF03783">
    <property type="entry name" value="CsgG"/>
    <property type="match status" value="1"/>
</dbReference>
<feature type="domain" description="FlgD/Vpr Ig-like" evidence="1">
    <location>
        <begin position="309"/>
        <end position="373"/>
    </location>
</feature>
<evidence type="ECO:0000259" key="1">
    <source>
        <dbReference type="Pfam" id="PF13860"/>
    </source>
</evidence>
<dbReference type="Proteomes" id="UP000177230">
    <property type="component" value="Unassembled WGS sequence"/>
</dbReference>
<gene>
    <name evidence="2" type="ORF">A2024_05120</name>
</gene>
<dbReference type="Gene3D" id="2.60.40.680">
    <property type="match status" value="1"/>
</dbReference>
<dbReference type="NCBIfam" id="TIGR04183">
    <property type="entry name" value="Por_Secre_tail"/>
    <property type="match status" value="1"/>
</dbReference>
<evidence type="ECO:0000313" key="2">
    <source>
        <dbReference type="EMBL" id="OGF08109.1"/>
    </source>
</evidence>
<dbReference type="Gene3D" id="2.60.40.4070">
    <property type="match status" value="1"/>
</dbReference>
<dbReference type="CDD" id="cd08547">
    <property type="entry name" value="Type_II_cohesin"/>
    <property type="match status" value="1"/>
</dbReference>
<dbReference type="InterPro" id="IPR005534">
    <property type="entry name" value="Curli_assmbl/transp-comp_CsgG"/>
</dbReference>
<comment type="caution">
    <text evidence="2">The sequence shown here is derived from an EMBL/GenBank/DDBJ whole genome shotgun (WGS) entry which is preliminary data.</text>
</comment>
<accession>A0A1F5R116</accession>
<protein>
    <recommendedName>
        <fullName evidence="1">FlgD/Vpr Ig-like domain-containing protein</fullName>
    </recommendedName>
</protein>
<dbReference type="Pfam" id="PF13860">
    <property type="entry name" value="FlgD_ig"/>
    <property type="match status" value="1"/>
</dbReference>
<evidence type="ECO:0000313" key="3">
    <source>
        <dbReference type="Proteomes" id="UP000177230"/>
    </source>
</evidence>
<sequence length="386" mass="42469">MMKYRILIPVLLLLLPGLSRGQEKTAVAVLQFEPRNISQAEAVILSDRLRAELVNTRHFNVLEREQMDKILREQKFQLTGACSDASCLVQVGQLMAVSKMMGGTISKIGNTYTVQARVIDVERGVIETEVSQDFTGTIEDLSGFIYSWNRADNPKSAKSGGYQEGPVSLEAAPGEKLKLIARISPEIIFASMDAEIEYDQSLLKVKALEASDLWQGGDKPQLFLSKQQEGRTVISAAKWQEGQEPSGQLFSMSFEGNKASQTPVALSYRLYNDQGAEICSGNTALTLNAGLGIPGGFFLGRAAPNPSNRPVAVSYQLPRQARVKLEVYNIAGQQVATLVDAEQPAGYYSQTWDLKDRGRNRVANGIYFYQLSAGEYRSVGKMVVIR</sequence>
<organism evidence="2 3">
    <name type="scientific">Candidatus Edwardsbacteria bacterium GWF2_54_11</name>
    <dbReference type="NCBI Taxonomy" id="1817851"/>
    <lineage>
        <taxon>Bacteria</taxon>
        <taxon>Candidatus Edwardsiibacteriota</taxon>
    </lineage>
</organism>
<reference evidence="2 3" key="1">
    <citation type="journal article" date="2016" name="Nat. Commun.">
        <title>Thousands of microbial genomes shed light on interconnected biogeochemical processes in an aquifer system.</title>
        <authorList>
            <person name="Anantharaman K."/>
            <person name="Brown C.T."/>
            <person name="Hug L.A."/>
            <person name="Sharon I."/>
            <person name="Castelle C.J."/>
            <person name="Probst A.J."/>
            <person name="Thomas B.C."/>
            <person name="Singh A."/>
            <person name="Wilkins M.J."/>
            <person name="Karaoz U."/>
            <person name="Brodie E.L."/>
            <person name="Williams K.H."/>
            <person name="Hubbard S.S."/>
            <person name="Banfield J.F."/>
        </authorList>
    </citation>
    <scope>NUCLEOTIDE SEQUENCE [LARGE SCALE GENOMIC DNA]</scope>
</reference>
<dbReference type="GO" id="GO:0030288">
    <property type="term" value="C:outer membrane-bounded periplasmic space"/>
    <property type="evidence" value="ECO:0007669"/>
    <property type="project" value="InterPro"/>
</dbReference>
<dbReference type="InterPro" id="IPR026444">
    <property type="entry name" value="Secre_tail"/>
</dbReference>
<name>A0A1F5R116_9BACT</name>
<dbReference type="InterPro" id="IPR025965">
    <property type="entry name" value="FlgD/Vpr_Ig-like"/>
</dbReference>
<dbReference type="AlphaFoldDB" id="A0A1F5R116"/>
<proteinExistence type="predicted"/>
<dbReference type="Gene3D" id="3.40.50.10610">
    <property type="entry name" value="ABC-type transport auxiliary lipoprotein component"/>
    <property type="match status" value="1"/>
</dbReference>
<dbReference type="EMBL" id="MFFM01000049">
    <property type="protein sequence ID" value="OGF08109.1"/>
    <property type="molecule type" value="Genomic_DNA"/>
</dbReference>